<accession>X0U0G6</accession>
<proteinExistence type="predicted"/>
<reference evidence="1" key="1">
    <citation type="journal article" date="2014" name="Front. Microbiol.">
        <title>High frequency of phylogenetically diverse reductive dehalogenase-homologous genes in deep subseafloor sedimentary metagenomes.</title>
        <authorList>
            <person name="Kawai M."/>
            <person name="Futagami T."/>
            <person name="Toyoda A."/>
            <person name="Takaki Y."/>
            <person name="Nishi S."/>
            <person name="Hori S."/>
            <person name="Arai W."/>
            <person name="Tsubouchi T."/>
            <person name="Morono Y."/>
            <person name="Uchiyama I."/>
            <person name="Ito T."/>
            <person name="Fujiyama A."/>
            <person name="Inagaki F."/>
            <person name="Takami H."/>
        </authorList>
    </citation>
    <scope>NUCLEOTIDE SEQUENCE</scope>
    <source>
        <strain evidence="1">Expedition CK06-06</strain>
    </source>
</reference>
<name>X0U0G6_9ZZZZ</name>
<protein>
    <submittedName>
        <fullName evidence="1">Uncharacterized protein</fullName>
    </submittedName>
</protein>
<comment type="caution">
    <text evidence="1">The sequence shown here is derived from an EMBL/GenBank/DDBJ whole genome shotgun (WGS) entry which is preliminary data.</text>
</comment>
<feature type="non-terminal residue" evidence="1">
    <location>
        <position position="1"/>
    </location>
</feature>
<gene>
    <name evidence="1" type="ORF">S01H1_24296</name>
</gene>
<organism evidence="1">
    <name type="scientific">marine sediment metagenome</name>
    <dbReference type="NCBI Taxonomy" id="412755"/>
    <lineage>
        <taxon>unclassified sequences</taxon>
        <taxon>metagenomes</taxon>
        <taxon>ecological metagenomes</taxon>
    </lineage>
</organism>
<sequence>IVCAVNPSTHALVTQAYRYYMLCSLAFDLEPETLMILYLRAKCTWQEFYNYWRMTGAFPGVDNT</sequence>
<dbReference type="AlphaFoldDB" id="X0U0G6"/>
<evidence type="ECO:0000313" key="1">
    <source>
        <dbReference type="EMBL" id="GAF92881.1"/>
    </source>
</evidence>
<dbReference type="EMBL" id="BARS01014387">
    <property type="protein sequence ID" value="GAF92881.1"/>
    <property type="molecule type" value="Genomic_DNA"/>
</dbReference>